<dbReference type="CDD" id="cd03426">
    <property type="entry name" value="NUDIX_CoAse_Nudt7"/>
    <property type="match status" value="1"/>
</dbReference>
<gene>
    <name evidence="8" type="ordered locus">Marky_2118</name>
</gene>
<evidence type="ECO:0000313" key="8">
    <source>
        <dbReference type="EMBL" id="AEB12842.1"/>
    </source>
</evidence>
<reference evidence="8 9" key="1">
    <citation type="journal article" date="2012" name="Stand. Genomic Sci.">
        <title>Complete genome sequence of the aerobic, heterotroph Marinithermus hydrothermalis type strain (T1(T)) from a deep-sea hydrothermal vent chimney.</title>
        <authorList>
            <person name="Copeland A."/>
            <person name="Gu W."/>
            <person name="Yasawong M."/>
            <person name="Lapidus A."/>
            <person name="Lucas S."/>
            <person name="Deshpande S."/>
            <person name="Pagani I."/>
            <person name="Tapia R."/>
            <person name="Cheng J.F."/>
            <person name="Goodwin L.A."/>
            <person name="Pitluck S."/>
            <person name="Liolios K."/>
            <person name="Ivanova N."/>
            <person name="Mavromatis K."/>
            <person name="Mikhailova N."/>
            <person name="Pati A."/>
            <person name="Chen A."/>
            <person name="Palaniappan K."/>
            <person name="Land M."/>
            <person name="Pan C."/>
            <person name="Brambilla E.M."/>
            <person name="Rohde M."/>
            <person name="Tindall B.J."/>
            <person name="Sikorski J."/>
            <person name="Goker M."/>
            <person name="Detter J.C."/>
            <person name="Bristow J."/>
            <person name="Eisen J.A."/>
            <person name="Markowitz V."/>
            <person name="Hugenholtz P."/>
            <person name="Kyrpides N.C."/>
            <person name="Klenk H.P."/>
            <person name="Woyke T."/>
        </authorList>
    </citation>
    <scope>NUCLEOTIDE SEQUENCE [LARGE SCALE GENOMIC DNA]</scope>
    <source>
        <strain evidence="9">DSM 14884 / JCM 11576 / T1</strain>
    </source>
</reference>
<keyword evidence="6" id="KW-0464">Manganese</keyword>
<dbReference type="Proteomes" id="UP000007030">
    <property type="component" value="Chromosome"/>
</dbReference>
<dbReference type="RefSeq" id="WP_013704887.1">
    <property type="nucleotide sequence ID" value="NC_015387.1"/>
</dbReference>
<dbReference type="GO" id="GO:0046872">
    <property type="term" value="F:metal ion binding"/>
    <property type="evidence" value="ECO:0007669"/>
    <property type="project" value="UniProtKB-KW"/>
</dbReference>
<dbReference type="HOGENOM" id="CLU_040940_5_2_0"/>
<feature type="domain" description="Nudix hydrolase" evidence="7">
    <location>
        <begin position="1"/>
        <end position="123"/>
    </location>
</feature>
<evidence type="ECO:0000256" key="1">
    <source>
        <dbReference type="ARBA" id="ARBA00001936"/>
    </source>
</evidence>
<evidence type="ECO:0000256" key="3">
    <source>
        <dbReference type="ARBA" id="ARBA00022723"/>
    </source>
</evidence>
<comment type="cofactor">
    <cofactor evidence="1">
        <name>Mn(2+)</name>
        <dbReference type="ChEBI" id="CHEBI:29035"/>
    </cofactor>
</comment>
<dbReference type="AlphaFoldDB" id="F2NPR6"/>
<dbReference type="Pfam" id="PF00293">
    <property type="entry name" value="NUDIX"/>
    <property type="match status" value="1"/>
</dbReference>
<proteinExistence type="predicted"/>
<dbReference type="GO" id="GO:0010945">
    <property type="term" value="F:coenzyme A diphosphatase activity"/>
    <property type="evidence" value="ECO:0007669"/>
    <property type="project" value="InterPro"/>
</dbReference>
<dbReference type="SUPFAM" id="SSF55811">
    <property type="entry name" value="Nudix"/>
    <property type="match status" value="1"/>
</dbReference>
<dbReference type="InterPro" id="IPR000086">
    <property type="entry name" value="NUDIX_hydrolase_dom"/>
</dbReference>
<protein>
    <submittedName>
        <fullName evidence="8">NUDIX hydrolase</fullName>
    </submittedName>
</protein>
<sequence length="154" mass="17057">MPVLASGEVLFTVRSATLPHHGGQISFPGGMQEPGETPEAAALREAWEEVALPPEAVEVLGRLDQTTSPFGFRITPVVGWIPHLPDLSPNPAEVARILRVPFAELLGAPAWAEVREHAGRKRQVWHYPWRGYDIWGVTGNIVHDLLTRYRETNA</sequence>
<dbReference type="eggNOG" id="COG0494">
    <property type="taxonomic scope" value="Bacteria"/>
</dbReference>
<organism evidence="8 9">
    <name type="scientific">Marinithermus hydrothermalis (strain DSM 14884 / JCM 11576 / T1)</name>
    <dbReference type="NCBI Taxonomy" id="869210"/>
    <lineage>
        <taxon>Bacteria</taxon>
        <taxon>Thermotogati</taxon>
        <taxon>Deinococcota</taxon>
        <taxon>Deinococci</taxon>
        <taxon>Thermales</taxon>
        <taxon>Thermaceae</taxon>
        <taxon>Marinithermus</taxon>
    </lineage>
</organism>
<dbReference type="InterPro" id="IPR015797">
    <property type="entry name" value="NUDIX_hydrolase-like_dom_sf"/>
</dbReference>
<keyword evidence="3" id="KW-0479">Metal-binding</keyword>
<dbReference type="Gene3D" id="3.90.79.10">
    <property type="entry name" value="Nucleoside Triphosphate Pyrophosphohydrolase"/>
    <property type="match status" value="1"/>
</dbReference>
<evidence type="ECO:0000256" key="6">
    <source>
        <dbReference type="ARBA" id="ARBA00023211"/>
    </source>
</evidence>
<accession>F2NPR6</accession>
<dbReference type="PANTHER" id="PTHR12992">
    <property type="entry name" value="NUDIX HYDROLASE"/>
    <property type="match status" value="1"/>
</dbReference>
<keyword evidence="5" id="KW-0460">Magnesium</keyword>
<name>F2NPR6_MARHT</name>
<dbReference type="PROSITE" id="PS51462">
    <property type="entry name" value="NUDIX"/>
    <property type="match status" value="1"/>
</dbReference>
<dbReference type="KEGG" id="mhd:Marky_2118"/>
<keyword evidence="4 8" id="KW-0378">Hydrolase</keyword>
<evidence type="ECO:0000313" key="9">
    <source>
        <dbReference type="Proteomes" id="UP000007030"/>
    </source>
</evidence>
<keyword evidence="9" id="KW-1185">Reference proteome</keyword>
<evidence type="ECO:0000256" key="5">
    <source>
        <dbReference type="ARBA" id="ARBA00022842"/>
    </source>
</evidence>
<dbReference type="PANTHER" id="PTHR12992:SF11">
    <property type="entry name" value="MITOCHONDRIAL COENZYME A DIPHOSPHATASE NUDT8"/>
    <property type="match status" value="1"/>
</dbReference>
<dbReference type="STRING" id="869210.Marky_2118"/>
<dbReference type="EMBL" id="CP002630">
    <property type="protein sequence ID" value="AEB12842.1"/>
    <property type="molecule type" value="Genomic_DNA"/>
</dbReference>
<comment type="cofactor">
    <cofactor evidence="2">
        <name>Mg(2+)</name>
        <dbReference type="ChEBI" id="CHEBI:18420"/>
    </cofactor>
</comment>
<evidence type="ECO:0000256" key="2">
    <source>
        <dbReference type="ARBA" id="ARBA00001946"/>
    </source>
</evidence>
<dbReference type="InterPro" id="IPR045121">
    <property type="entry name" value="CoAse"/>
</dbReference>
<evidence type="ECO:0000256" key="4">
    <source>
        <dbReference type="ARBA" id="ARBA00022801"/>
    </source>
</evidence>
<evidence type="ECO:0000259" key="7">
    <source>
        <dbReference type="PROSITE" id="PS51462"/>
    </source>
</evidence>